<evidence type="ECO:0000313" key="2">
    <source>
        <dbReference type="EMBL" id="GAA0814290.1"/>
    </source>
</evidence>
<gene>
    <name evidence="2" type="ORF">GCM10009111_10970</name>
</gene>
<feature type="region of interest" description="Disordered" evidence="1">
    <location>
        <begin position="681"/>
        <end position="702"/>
    </location>
</feature>
<reference evidence="2 3" key="1">
    <citation type="journal article" date="2019" name="Int. J. Syst. Evol. Microbiol.">
        <title>The Global Catalogue of Microorganisms (GCM) 10K type strain sequencing project: providing services to taxonomists for standard genome sequencing and annotation.</title>
        <authorList>
            <consortium name="The Broad Institute Genomics Platform"/>
            <consortium name="The Broad Institute Genome Sequencing Center for Infectious Disease"/>
            <person name="Wu L."/>
            <person name="Ma J."/>
        </authorList>
    </citation>
    <scope>NUCLEOTIDE SEQUENCE [LARGE SCALE GENOMIC DNA]</scope>
    <source>
        <strain evidence="2 3">JCM 15608</strain>
    </source>
</reference>
<feature type="compositionally biased region" description="Basic residues" evidence="1">
    <location>
        <begin position="681"/>
        <end position="694"/>
    </location>
</feature>
<name>A0ABN1L4Z1_9GAMM</name>
<comment type="caution">
    <text evidence="2">The sequence shown here is derived from an EMBL/GenBank/DDBJ whole genome shotgun (WGS) entry which is preliminary data.</text>
</comment>
<sequence length="782" mass="89514">MRTNLNYQFIDEESAQNLLFQYKDQMLENAKLLVVTDEKLSIVGTELHYAATVEGEKQKGSIDLANTWVPGAVGWQHPIPILLHKDYAKALIEVVDKFANKAKHNISFAKTGVIAQFNIAAQFIEYLCLNGNIHLEDINNKQIEELLEKLKVGGITKMLNISERVELFIDSLIENDELEPFLRRDDERRKARVKGLKVLKLAQCIGSVSLNQHLSNNIYQKVAKYLKSKNILVKKGFTTKGILESGQPSSKSFGNWFSIWNKFAKLDSDDHLQFIPFPNPSRLSKKHGKTASRTKNLDLEDVVNLLGESHKWLYEASNKIISLIKEIKIHKDKLLTDGLNHQYIQRELLPEFLLNSKKVNELEKLLSITIHRSSLMSSTNNPSAYSLTEVVTMLVSSCYVVLQTYNARRKAEIQDPLIGIQEQYFRCKSKKYNWYQASFYNEKNNERRWYTLNNGSTKAIRCLINLKNSWRGNDADGLFVVPNFGVNEQGGFKHFKFNFNKGKDSKISGNMFLEMALGRSDVDTGSQPFRRIYAIIFHYQYKNADLLALCHQLGHVDPDHTVVYVTEPASRDQHEQLHNKVKLTKNEKNESTIAIKEENKALDKVIEEVGIETTAKDILCLLMGTEKMAGKYTAYLKKVYRVLQNSIRFNSYTSDTYGKEFVDLTPEEKSGEMAKVLDARGHKHRPKPHASCHRKPGDAKKHKGPCEPTECAGCPYQEVKKVQLDIMKADLAELKTKQSDFSMLLIERMRDKEQITNLTILIEGYERSMRKNESLFSSGVKK</sequence>
<dbReference type="RefSeq" id="WP_343815940.1">
    <property type="nucleotide sequence ID" value="NZ_BAAAFA010000003.1"/>
</dbReference>
<organism evidence="2 3">
    <name type="scientific">Colwellia asteriadis</name>
    <dbReference type="NCBI Taxonomy" id="517723"/>
    <lineage>
        <taxon>Bacteria</taxon>
        <taxon>Pseudomonadati</taxon>
        <taxon>Pseudomonadota</taxon>
        <taxon>Gammaproteobacteria</taxon>
        <taxon>Alteromonadales</taxon>
        <taxon>Colwelliaceae</taxon>
        <taxon>Colwellia</taxon>
    </lineage>
</organism>
<evidence type="ECO:0000256" key="1">
    <source>
        <dbReference type="SAM" id="MobiDB-lite"/>
    </source>
</evidence>
<evidence type="ECO:0008006" key="4">
    <source>
        <dbReference type="Google" id="ProtNLM"/>
    </source>
</evidence>
<dbReference type="EMBL" id="BAAAFA010000003">
    <property type="protein sequence ID" value="GAA0814290.1"/>
    <property type="molecule type" value="Genomic_DNA"/>
</dbReference>
<protein>
    <recommendedName>
        <fullName evidence="4">Tyr recombinase domain-containing protein</fullName>
    </recommendedName>
</protein>
<accession>A0ABN1L4Z1</accession>
<evidence type="ECO:0000313" key="3">
    <source>
        <dbReference type="Proteomes" id="UP001500021"/>
    </source>
</evidence>
<keyword evidence="3" id="KW-1185">Reference proteome</keyword>
<dbReference type="Proteomes" id="UP001500021">
    <property type="component" value="Unassembled WGS sequence"/>
</dbReference>
<proteinExistence type="predicted"/>